<dbReference type="Proteomes" id="UP000232722">
    <property type="component" value="Unassembled WGS sequence"/>
</dbReference>
<dbReference type="InterPro" id="IPR011004">
    <property type="entry name" value="Trimer_LpxA-like_sf"/>
</dbReference>
<dbReference type="InterPro" id="IPR003307">
    <property type="entry name" value="W2_domain"/>
</dbReference>
<proteinExistence type="inferred from homology"/>
<evidence type="ECO:0000256" key="9">
    <source>
        <dbReference type="SAM" id="MobiDB-lite"/>
    </source>
</evidence>
<evidence type="ECO:0000256" key="4">
    <source>
        <dbReference type="ARBA" id="ARBA00022540"/>
    </source>
</evidence>
<protein>
    <recommendedName>
        <fullName evidence="6">Translation initiation factor eIF2B subunit epsilon</fullName>
    </recommendedName>
    <alternativeName>
        <fullName evidence="7">eIF2B GDP-GTP exchange factor subunit epsilon</fullName>
    </alternativeName>
</protein>
<dbReference type="Gene3D" id="1.25.40.180">
    <property type="match status" value="1"/>
</dbReference>
<dbReference type="PANTHER" id="PTHR45887">
    <property type="entry name" value="TRANSLATION INITIATION FACTOR EIF-2B SUBUNIT EPSILON"/>
    <property type="match status" value="1"/>
</dbReference>
<comment type="caution">
    <text evidence="12">The sequence shown here is derived from an EMBL/GenBank/DDBJ whole genome shotgun (WGS) entry which is preliminary data.</text>
</comment>
<keyword evidence="4" id="KW-0396">Initiation factor</keyword>
<dbReference type="InterPro" id="IPR016024">
    <property type="entry name" value="ARM-type_fold"/>
</dbReference>
<dbReference type="GO" id="GO:0005851">
    <property type="term" value="C:eukaryotic translation initiation factor 2B complex"/>
    <property type="evidence" value="ECO:0007669"/>
    <property type="project" value="TreeGrafter"/>
</dbReference>
<evidence type="ECO:0000256" key="2">
    <source>
        <dbReference type="ARBA" id="ARBA00007878"/>
    </source>
</evidence>
<dbReference type="FunFam" id="3.90.550.10:FF:000066">
    <property type="entry name" value="Translation initiation factor eIF-2B subunit epsilon"/>
    <property type="match status" value="1"/>
</dbReference>
<dbReference type="InterPro" id="IPR029044">
    <property type="entry name" value="Nucleotide-diphossugar_trans"/>
</dbReference>
<name>A0A2N0PR99_9GLOM</name>
<reference evidence="12 13" key="2">
    <citation type="submission" date="2017-09" db="EMBL/GenBank/DDBJ databases">
        <title>Extensive intraspecific genome diversity in a model arbuscular mycorrhizal fungus.</title>
        <authorList>
            <person name="Chen E.C."/>
            <person name="Morin E."/>
            <person name="Beaudet D."/>
            <person name="Noel J."/>
            <person name="Ndikumana S."/>
            <person name="Charron P."/>
            <person name="St-Onge C."/>
            <person name="Giorgi J."/>
            <person name="Grigoriev I.V."/>
            <person name="Roux C."/>
            <person name="Martin F.M."/>
            <person name="Corradi N."/>
        </authorList>
    </citation>
    <scope>NUCLEOTIDE SEQUENCE [LARGE SCALE GENOMIC DNA]</scope>
    <source>
        <strain evidence="12 13">A5</strain>
    </source>
</reference>
<keyword evidence="3" id="KW-0963">Cytoplasm</keyword>
<dbReference type="InterPro" id="IPR051956">
    <property type="entry name" value="eIF2B_epsilon"/>
</dbReference>
<feature type="region of interest" description="Disordered" evidence="9">
    <location>
        <begin position="516"/>
        <end position="536"/>
    </location>
</feature>
<dbReference type="VEuPathDB" id="FungiDB:RhiirFUN_007454"/>
<dbReference type="CDD" id="cd11558">
    <property type="entry name" value="W2_eIF2B_epsilon"/>
    <property type="match status" value="1"/>
</dbReference>
<dbReference type="AlphaFoldDB" id="A0A2N0PR99"/>
<evidence type="ECO:0000313" key="13">
    <source>
        <dbReference type="Proteomes" id="UP000232722"/>
    </source>
</evidence>
<feature type="domain" description="W2" evidence="10">
    <location>
        <begin position="534"/>
        <end position="703"/>
    </location>
</feature>
<evidence type="ECO:0000256" key="7">
    <source>
        <dbReference type="ARBA" id="ARBA00044345"/>
    </source>
</evidence>
<dbReference type="InterPro" id="IPR005835">
    <property type="entry name" value="NTP_transferase_dom"/>
</dbReference>
<dbReference type="Pfam" id="PF02020">
    <property type="entry name" value="W2"/>
    <property type="match status" value="1"/>
</dbReference>
<dbReference type="Pfam" id="PF00483">
    <property type="entry name" value="NTP_transferase"/>
    <property type="match status" value="1"/>
</dbReference>
<dbReference type="PANTHER" id="PTHR45887:SF1">
    <property type="entry name" value="TRANSLATION INITIATION FACTOR EIF-2B SUBUNIT EPSILON"/>
    <property type="match status" value="1"/>
</dbReference>
<dbReference type="Proteomes" id="UP000684084">
    <property type="component" value="Unassembled WGS sequence"/>
</dbReference>
<dbReference type="GO" id="GO:0031369">
    <property type="term" value="F:translation initiation factor binding"/>
    <property type="evidence" value="ECO:0007669"/>
    <property type="project" value="InterPro"/>
</dbReference>
<comment type="subunit">
    <text evidence="8">Component of the translation initiation factor 2B (eIF2B) complex which is a heterodecamer of two sets of five different subunits: alpha, beta, gamma, delta and epsilon. Subunits alpha, beta and delta comprise a regulatory subcomplex and subunits epsilon and gamma comprise a catalytic subcomplex. Within the complex, the hexameric regulatory complex resides at the center, with the two heterodimeric catalytic subcomplexes bound on opposite sides.</text>
</comment>
<dbReference type="VEuPathDB" id="FungiDB:FUN_008685"/>
<evidence type="ECO:0000256" key="6">
    <source>
        <dbReference type="ARBA" id="ARBA00044144"/>
    </source>
</evidence>
<dbReference type="GO" id="GO:0005829">
    <property type="term" value="C:cytosol"/>
    <property type="evidence" value="ECO:0007669"/>
    <property type="project" value="UniProtKB-SubCell"/>
</dbReference>
<dbReference type="EMBL" id="CAGKOT010000026">
    <property type="protein sequence ID" value="CAB5369572.1"/>
    <property type="molecule type" value="Genomic_DNA"/>
</dbReference>
<dbReference type="Pfam" id="PF25084">
    <property type="entry name" value="LbH_EIF2B"/>
    <property type="match status" value="1"/>
</dbReference>
<dbReference type="Gene3D" id="3.90.550.10">
    <property type="entry name" value="Spore Coat Polysaccharide Biosynthesis Protein SpsA, Chain A"/>
    <property type="match status" value="1"/>
</dbReference>
<dbReference type="GO" id="GO:0003743">
    <property type="term" value="F:translation initiation factor activity"/>
    <property type="evidence" value="ECO:0007669"/>
    <property type="project" value="UniProtKB-KW"/>
</dbReference>
<dbReference type="SUPFAM" id="SSF48371">
    <property type="entry name" value="ARM repeat"/>
    <property type="match status" value="1"/>
</dbReference>
<evidence type="ECO:0000313" key="12">
    <source>
        <dbReference type="EMBL" id="PKC09316.1"/>
    </source>
</evidence>
<comment type="similarity">
    <text evidence="2">Belongs to the eIF-2B gamma/epsilon subunits family.</text>
</comment>
<feature type="compositionally biased region" description="Acidic residues" evidence="9">
    <location>
        <begin position="524"/>
        <end position="535"/>
    </location>
</feature>
<evidence type="ECO:0000256" key="1">
    <source>
        <dbReference type="ARBA" id="ARBA00004514"/>
    </source>
</evidence>
<evidence type="ECO:0000259" key="10">
    <source>
        <dbReference type="PROSITE" id="PS51363"/>
    </source>
</evidence>
<dbReference type="CDD" id="cd04197">
    <property type="entry name" value="eIF-2B_epsilon_N"/>
    <property type="match status" value="1"/>
</dbReference>
<reference evidence="11" key="3">
    <citation type="submission" date="2020-05" db="EMBL/GenBank/DDBJ databases">
        <authorList>
            <person name="Rincon C."/>
            <person name="Sanders R I."/>
            <person name="Robbins C."/>
            <person name="Chaturvedi A."/>
        </authorList>
    </citation>
    <scope>NUCLEOTIDE SEQUENCE</scope>
    <source>
        <strain evidence="11">CHB12</strain>
    </source>
</reference>
<evidence type="ECO:0000313" key="11">
    <source>
        <dbReference type="EMBL" id="CAB5369572.1"/>
    </source>
</evidence>
<sequence length="706" mass="79897">MAPTTKSTGKNIEAETALQAVVLADSFNERFRPITLDMPRCLLPLCNTPLIEYTLECLAVAGVQEVYILCRAHSEKIKNYISTSKWNRSHSPFKIIPIVTPEARSIGDVLRELDAKQLISSDFILISGDVVSNIHLDKILDAHRTRKNIDKNLIMTMVVKEASPFHRTRSLGESSIFVLDGKTQECVHYESAELYPHKRNMIMDMEVFEKHSNVQIRNDFVDCQIDICSIEVLALFTENFDYQDIRKDFVYGILTSDLLGKTIYCHIVKDAYAARVRDLQTYDAISKDVLSRWTYPIVPDSNLQEGDSYEYMRGQIYKEQNVSLSRSCVLGEKVIIGSGTEIAENVKITNSVIGRRVNIGPNVKIDGAYIWDNVTINANCSISRSILANNVVLEENVIVNKGCLLSYNVIIGPKITLPSYTKLTRHKQNLDYDDYDTKDKEDKEINQLLHAQNIKLVKDNQKDDSYDIKLIGENGKGHIWNDETSDVEDDDEAKNIKVTTLAYDLSNLSFTDDESTASVISEGSSDEESDSDEPSNLEIFSKEVAQTVERAFSEGHTIEIASLELNTLRMASNTSFRDTRIVVIPSILNQINTDKLLASTKDVLTRWGPLIGKLVHSKDDQTDALFTLQKYCAKTDINSKIFAPSLRTLYEIDVIEEDAILEWYYDERSKGGVGKPEIYSKIHDVIAPFVKWLEEAEEENSEEDDE</sequence>
<comment type="subcellular location">
    <subcellularLocation>
        <location evidence="1">Cytoplasm</location>
        <location evidence="1">Cytosol</location>
    </subcellularLocation>
</comment>
<evidence type="ECO:0000256" key="3">
    <source>
        <dbReference type="ARBA" id="ARBA00022490"/>
    </source>
</evidence>
<keyword evidence="12" id="KW-0808">Transferase</keyword>
<evidence type="ECO:0000256" key="5">
    <source>
        <dbReference type="ARBA" id="ARBA00022917"/>
    </source>
</evidence>
<dbReference type="SMART" id="SM00515">
    <property type="entry name" value="eIF5C"/>
    <property type="match status" value="1"/>
</dbReference>
<dbReference type="VEuPathDB" id="FungiDB:RhiirA1_336696"/>
<reference evidence="12 13" key="1">
    <citation type="submission" date="2016-04" db="EMBL/GenBank/DDBJ databases">
        <title>Genome analyses suggest a sexual origin of heterokaryosis in a supposedly ancient asexual fungus.</title>
        <authorList>
            <person name="Ropars J."/>
            <person name="Sedzielewska K."/>
            <person name="Noel J."/>
            <person name="Charron P."/>
            <person name="Farinelli L."/>
            <person name="Marton T."/>
            <person name="Kruger M."/>
            <person name="Pelin A."/>
            <person name="Brachmann A."/>
            <person name="Corradi N."/>
        </authorList>
    </citation>
    <scope>NUCLEOTIDE SEQUENCE [LARGE SCALE GENOMIC DNA]</scope>
    <source>
        <strain evidence="12 13">A5</strain>
    </source>
</reference>
<dbReference type="InterPro" id="IPR035543">
    <property type="entry name" value="eIF-2B_epsilon_N"/>
</dbReference>
<dbReference type="GO" id="GO:0005085">
    <property type="term" value="F:guanyl-nucleotide exchange factor activity"/>
    <property type="evidence" value="ECO:0007669"/>
    <property type="project" value="InterPro"/>
</dbReference>
<dbReference type="EMBL" id="LLXJ01000470">
    <property type="protein sequence ID" value="PKC09316.1"/>
    <property type="molecule type" value="Genomic_DNA"/>
</dbReference>
<dbReference type="GO" id="GO:0016740">
    <property type="term" value="F:transferase activity"/>
    <property type="evidence" value="ECO:0007669"/>
    <property type="project" value="UniProtKB-KW"/>
</dbReference>
<dbReference type="SUPFAM" id="SSF53448">
    <property type="entry name" value="Nucleotide-diphospho-sugar transferases"/>
    <property type="match status" value="1"/>
</dbReference>
<accession>A0A2N0PR99</accession>
<keyword evidence="5" id="KW-0648">Protein biosynthesis</keyword>
<dbReference type="SMR" id="A0A2N0PR99"/>
<dbReference type="InterPro" id="IPR044123">
    <property type="entry name" value="W2_eIF2B_epsilon"/>
</dbReference>
<dbReference type="Gene3D" id="2.160.10.10">
    <property type="entry name" value="Hexapeptide repeat proteins"/>
    <property type="match status" value="1"/>
</dbReference>
<gene>
    <name evidence="11" type="ORF">CHRIB12_LOCUS12251</name>
    <name evidence="12" type="ORF">RhiirA5_415820</name>
</gene>
<evidence type="ECO:0000256" key="8">
    <source>
        <dbReference type="ARBA" id="ARBA00046432"/>
    </source>
</evidence>
<dbReference type="InterPro" id="IPR056764">
    <property type="entry name" value="LbH_EIF2B3/5"/>
</dbReference>
<organism evidence="12 13">
    <name type="scientific">Rhizophagus irregularis</name>
    <dbReference type="NCBI Taxonomy" id="588596"/>
    <lineage>
        <taxon>Eukaryota</taxon>
        <taxon>Fungi</taxon>
        <taxon>Fungi incertae sedis</taxon>
        <taxon>Mucoromycota</taxon>
        <taxon>Glomeromycotina</taxon>
        <taxon>Glomeromycetes</taxon>
        <taxon>Glomerales</taxon>
        <taxon>Glomeraceae</taxon>
        <taxon>Rhizophagus</taxon>
    </lineage>
</organism>
<dbReference type="PROSITE" id="PS51363">
    <property type="entry name" value="W2"/>
    <property type="match status" value="1"/>
</dbReference>
<dbReference type="SUPFAM" id="SSF51161">
    <property type="entry name" value="Trimeric LpxA-like enzymes"/>
    <property type="match status" value="1"/>
</dbReference>
<dbReference type="OrthoDB" id="424572at2759"/>